<dbReference type="GO" id="GO:0016787">
    <property type="term" value="F:hydrolase activity"/>
    <property type="evidence" value="ECO:0007669"/>
    <property type="project" value="UniProtKB-KW"/>
</dbReference>
<evidence type="ECO:0000259" key="3">
    <source>
        <dbReference type="SMART" id="SM00824"/>
    </source>
</evidence>
<dbReference type="InterPro" id="IPR001031">
    <property type="entry name" value="Thioesterase"/>
</dbReference>
<proteinExistence type="inferred from homology"/>
<comment type="similarity">
    <text evidence="1">Belongs to the thioesterase family.</text>
</comment>
<dbReference type="InterPro" id="IPR012223">
    <property type="entry name" value="TEII"/>
</dbReference>
<dbReference type="SMART" id="SM00824">
    <property type="entry name" value="PKS_TE"/>
    <property type="match status" value="1"/>
</dbReference>
<evidence type="ECO:0000256" key="1">
    <source>
        <dbReference type="ARBA" id="ARBA00007169"/>
    </source>
</evidence>
<keyword evidence="5" id="KW-1185">Reference proteome</keyword>
<gene>
    <name evidence="4" type="ORF">TPA0598_02_01490</name>
</gene>
<organism evidence="4 5">
    <name type="scientific">Streptomyces lydicamycinicus</name>
    <dbReference type="NCBI Taxonomy" id="1546107"/>
    <lineage>
        <taxon>Bacteria</taxon>
        <taxon>Bacillati</taxon>
        <taxon>Actinomycetota</taxon>
        <taxon>Actinomycetes</taxon>
        <taxon>Kitasatosporales</taxon>
        <taxon>Streptomycetaceae</taxon>
        <taxon>Streptomyces</taxon>
    </lineage>
</organism>
<name>A0A0P4R248_9ACTN</name>
<dbReference type="Pfam" id="PF00975">
    <property type="entry name" value="Thioesterase"/>
    <property type="match status" value="1"/>
</dbReference>
<sequence>MTVSRAARGAHRALDQEWFRRPRPVPDPRLRLVCFPHAGGAASFFRDWPQWLPADIEVVAVCYPGREDRIALPPVETMDELAGRIAEELVPALDRPLAFFGHSMGASVAHEVALRIERRHGRVLRRLLVSSRSAPSRLRPSGISRESDEVLVADVMALGGTFSAALDHPGLRELLLPAIRADYRLIDDYRPPVPLPRLGVPVTAVLGDRDPHVQEADMRAWAEVTEGDFGLRVRSGDHFYLLEQAPSLVAEVGRLLTSG</sequence>
<dbReference type="SUPFAM" id="SSF53474">
    <property type="entry name" value="alpha/beta-Hydrolases"/>
    <property type="match status" value="1"/>
</dbReference>
<dbReference type="InterPro" id="IPR029058">
    <property type="entry name" value="AB_hydrolase_fold"/>
</dbReference>
<dbReference type="PANTHER" id="PTHR11487:SF0">
    <property type="entry name" value="S-ACYL FATTY ACID SYNTHASE THIOESTERASE, MEDIUM CHAIN"/>
    <property type="match status" value="1"/>
</dbReference>
<dbReference type="RefSeq" id="WP_042150477.1">
    <property type="nucleotide sequence ID" value="NZ_BBNO01000002.1"/>
</dbReference>
<dbReference type="GO" id="GO:0008610">
    <property type="term" value="P:lipid biosynthetic process"/>
    <property type="evidence" value="ECO:0007669"/>
    <property type="project" value="TreeGrafter"/>
</dbReference>
<evidence type="ECO:0000313" key="5">
    <source>
        <dbReference type="Proteomes" id="UP000048965"/>
    </source>
</evidence>
<comment type="caution">
    <text evidence="4">The sequence shown here is derived from an EMBL/GenBank/DDBJ whole genome shotgun (WGS) entry which is preliminary data.</text>
</comment>
<dbReference type="Gene3D" id="3.40.50.1820">
    <property type="entry name" value="alpha/beta hydrolase"/>
    <property type="match status" value="1"/>
</dbReference>
<evidence type="ECO:0000313" key="4">
    <source>
        <dbReference type="EMBL" id="GAO06911.1"/>
    </source>
</evidence>
<protein>
    <submittedName>
        <fullName evidence="4">Putative thioesterase</fullName>
    </submittedName>
</protein>
<dbReference type="AlphaFoldDB" id="A0A0P4R248"/>
<evidence type="ECO:0000256" key="2">
    <source>
        <dbReference type="ARBA" id="ARBA00022801"/>
    </source>
</evidence>
<reference evidence="5" key="1">
    <citation type="submission" date="2014-09" db="EMBL/GenBank/DDBJ databases">
        <title>Whole genome shotgun sequence of Streptomyces sp. NBRC 110027.</title>
        <authorList>
            <person name="Komaki H."/>
            <person name="Ichikawa N."/>
            <person name="Katano-Makiyama Y."/>
            <person name="Hosoyama A."/>
            <person name="Hashimoto M."/>
            <person name="Uohara A."/>
            <person name="Kitahashi Y."/>
            <person name="Ohji S."/>
            <person name="Kimura A."/>
            <person name="Yamazoe A."/>
            <person name="Igarashi Y."/>
            <person name="Fujita N."/>
        </authorList>
    </citation>
    <scope>NUCLEOTIDE SEQUENCE [LARGE SCALE GENOMIC DNA]</scope>
    <source>
        <strain evidence="5">NBRC 110027</strain>
    </source>
</reference>
<dbReference type="EMBL" id="BBNO01000002">
    <property type="protein sequence ID" value="GAO06911.1"/>
    <property type="molecule type" value="Genomic_DNA"/>
</dbReference>
<dbReference type="PANTHER" id="PTHR11487">
    <property type="entry name" value="THIOESTERASE"/>
    <property type="match status" value="1"/>
</dbReference>
<keyword evidence="2" id="KW-0378">Hydrolase</keyword>
<feature type="domain" description="Thioesterase TesA-like" evidence="3">
    <location>
        <begin position="33"/>
        <end position="256"/>
    </location>
</feature>
<dbReference type="InterPro" id="IPR020802">
    <property type="entry name" value="TesA-like"/>
</dbReference>
<accession>A0A0P4R248</accession>
<reference evidence="4 5" key="2">
    <citation type="journal article" date="2015" name="Stand. Genomic Sci.">
        <title>Draft genome sequence of marine-derived Streptomyces sp. TP-A0598, a producer of anti-MRSA antibiotic lydicamycins.</title>
        <authorList>
            <person name="Komaki H."/>
            <person name="Ichikawa N."/>
            <person name="Hosoyama A."/>
            <person name="Fujita N."/>
            <person name="Igarashi Y."/>
        </authorList>
    </citation>
    <scope>NUCLEOTIDE SEQUENCE [LARGE SCALE GENOMIC DNA]</scope>
    <source>
        <strain evidence="4 5">NBRC 110027</strain>
    </source>
</reference>
<dbReference type="Proteomes" id="UP000048965">
    <property type="component" value="Unassembled WGS sequence"/>
</dbReference>
<dbReference type="OrthoDB" id="8480037at2"/>